<keyword evidence="3" id="KW-1185">Reference proteome</keyword>
<gene>
    <name evidence="2" type="ORF">PODCO_404001</name>
</gene>
<evidence type="ECO:0000256" key="1">
    <source>
        <dbReference type="SAM" id="MobiDB-lite"/>
    </source>
</evidence>
<feature type="region of interest" description="Disordered" evidence="1">
    <location>
        <begin position="751"/>
        <end position="780"/>
    </location>
</feature>
<dbReference type="SUPFAM" id="SSF56112">
    <property type="entry name" value="Protein kinase-like (PK-like)"/>
    <property type="match status" value="1"/>
</dbReference>
<dbReference type="InterPro" id="IPR011009">
    <property type="entry name" value="Kinase-like_dom_sf"/>
</dbReference>
<organism evidence="2 3">
    <name type="scientific">Podospora comata</name>
    <dbReference type="NCBI Taxonomy" id="48703"/>
    <lineage>
        <taxon>Eukaryota</taxon>
        <taxon>Fungi</taxon>
        <taxon>Dikarya</taxon>
        <taxon>Ascomycota</taxon>
        <taxon>Pezizomycotina</taxon>
        <taxon>Sordariomycetes</taxon>
        <taxon>Sordariomycetidae</taxon>
        <taxon>Sordariales</taxon>
        <taxon>Podosporaceae</taxon>
        <taxon>Podospora</taxon>
    </lineage>
</organism>
<sequence length="796" mass="89965">MADELARLREALAQAKRQASEQQRLREEAENRAFDEQRRREEEQRRREEEQRRREEEQRRREEEQRRREEEQRRREEEQRRREEEQRRREKAEEVARKSQLQALEGYLETCHSLSLAIQVVTDRSLTTQGDTTNPVGRLYPQRIAEWHDFPARQQEIWEQLSIPSFADNPVFPSQHQMAYVESLINPISSEQGLRSFERDTVENAAQKLFAALSENTQLRDSLGLRGTVMFESHTNLGTVDDTLSKPLEHMSLAGSCATDTALTTTTAIRKPRRGAKGKGNRADQFCIYRTADGANIPAMAIEYKAPHKLSQDEIVTGLASDIQPRRDVINKDCEGFALASRALAAAVVTQLFSYMVGKGMQYGYVCTGQVFIFLYIPDDPATVFYHVCVPNLDVIEDDENRFHRTAVAQVFAFILQALLTPPPPQSWHDAAERLDIWDVEFEDVLSKIPVTVRKDKEHASPYKPQRWRGFTRSPIRTRLSCKQPSIESGLPHEDDDEPPPPSPTADRLTRSGREPATSGAPGGAVATSDASSGKGGGGRRGRRPDIQDRAYCTHQCLFGLALGGPIDPSCPNAPYHKPGHISRVDFLHLLRAQLARDRGRDADSAPLYLAGAVGSLFKVRLSTHGYTLVAKGVESANRGRLQNEENIYNQLSVIQGRHVPVCLGLIDLVLPYYCDGRVSEHFLLLSWAGQPLSKCVDRVDKVAAADAIAIAYTELHRLRVLHCDAELRNVMYNRNIMVVDFERAEVRSRQPLGPLSPNGQNRKRKRELPQKQGKNPFTEELQKVVKDISGCFGQS</sequence>
<feature type="region of interest" description="Disordered" evidence="1">
    <location>
        <begin position="13"/>
        <end position="96"/>
    </location>
</feature>
<reference evidence="2" key="1">
    <citation type="submission" date="2018-02" db="EMBL/GenBank/DDBJ databases">
        <authorList>
            <person name="Silar P."/>
        </authorList>
    </citation>
    <scope>NUCLEOTIDE SEQUENCE [LARGE SCALE GENOMIC DNA]</scope>
    <source>
        <strain evidence="2">T</strain>
    </source>
</reference>
<dbReference type="InterPro" id="IPR052396">
    <property type="entry name" value="Meiotic_Drive_Suppr_Kinase"/>
</dbReference>
<dbReference type="PANTHER" id="PTHR37171:SF1">
    <property type="entry name" value="SERINE_THREONINE-PROTEIN KINASE YRZF-RELATED"/>
    <property type="match status" value="1"/>
</dbReference>
<feature type="compositionally biased region" description="Basic and acidic residues" evidence="1">
    <location>
        <begin position="23"/>
        <end position="96"/>
    </location>
</feature>
<dbReference type="PANTHER" id="PTHR37171">
    <property type="entry name" value="SERINE/THREONINE-PROTEIN KINASE YRZF-RELATED"/>
    <property type="match status" value="1"/>
</dbReference>
<protein>
    <submittedName>
        <fullName evidence="2">Spok spore killer</fullName>
    </submittedName>
</protein>
<feature type="region of interest" description="Disordered" evidence="1">
    <location>
        <begin position="484"/>
        <end position="546"/>
    </location>
</feature>
<dbReference type="Proteomes" id="UP000280685">
    <property type="component" value="Chromosome 4"/>
</dbReference>
<evidence type="ECO:0000313" key="2">
    <source>
        <dbReference type="EMBL" id="VBB79757.1"/>
    </source>
</evidence>
<name>A0ABY6S949_PODCO</name>
<dbReference type="EMBL" id="LR026967">
    <property type="protein sequence ID" value="VBB79757.1"/>
    <property type="molecule type" value="Genomic_DNA"/>
</dbReference>
<proteinExistence type="predicted"/>
<accession>A0ABY6S949</accession>
<evidence type="ECO:0000313" key="3">
    <source>
        <dbReference type="Proteomes" id="UP000280685"/>
    </source>
</evidence>